<evidence type="ECO:0000313" key="14">
    <source>
        <dbReference type="EMBL" id="MFG3816455.1"/>
    </source>
</evidence>
<evidence type="ECO:0000256" key="3">
    <source>
        <dbReference type="ARBA" id="ARBA00022692"/>
    </source>
</evidence>
<dbReference type="RefSeq" id="WP_393010362.1">
    <property type="nucleotide sequence ID" value="NZ_JAZAQF010000012.1"/>
</dbReference>
<dbReference type="NCBIfam" id="NF005606">
    <property type="entry name" value="PRK07352.1"/>
    <property type="match status" value="1"/>
</dbReference>
<sequence>MTNMFLGSIAPHLLAHGSFGINTDILETNVINLAIVLGVLVYFGRGFLGNLLGTRRAAIEEAITEAEKAQADAVKALEEQQRKLAQAQAEAERITAEAKVAAERTKEAILAKSTQDVQRMREAASSDLVAEQERVIAQLRQRAVTAALEQVNDQLRSRLNSDQQRDLVDRSLALIQGGGN</sequence>
<keyword evidence="4 11" id="KW-0375">Hydrogen ion transport</keyword>
<keyword evidence="8 11" id="KW-0066">ATP synthesis</keyword>
<comment type="function">
    <text evidence="9 11">F(1)F(0) ATP synthase produces ATP from ADP in the presence of a proton or sodium gradient. F-type ATPases consist of two structural domains, F(1) containing the extramembraneous catalytic core and F(0) containing the membrane proton channel, linked together by a central stalk and a peripheral stalk. During catalysis, ATP synthesis in the catalytic domain of F(1) is coupled via a rotary mechanism of the central stalk subunits to proton translocation.</text>
</comment>
<dbReference type="PANTHER" id="PTHR34264">
    <property type="entry name" value="ATP SYNTHASE SUBUNIT B, CHLOROPLASTIC"/>
    <property type="match status" value="1"/>
</dbReference>
<proteinExistence type="inferred from homology"/>
<evidence type="ECO:0000313" key="15">
    <source>
        <dbReference type="Proteomes" id="UP001604335"/>
    </source>
</evidence>
<keyword evidence="5 11" id="KW-1133">Transmembrane helix</keyword>
<dbReference type="InterPro" id="IPR002146">
    <property type="entry name" value="ATP_synth_b/b'su_bac/chlpt"/>
</dbReference>
<keyword evidence="6 11" id="KW-0406">Ion transport</keyword>
<keyword evidence="15" id="KW-1185">Reference proteome</keyword>
<keyword evidence="1 11" id="KW-0813">Transport</keyword>
<evidence type="ECO:0000256" key="5">
    <source>
        <dbReference type="ARBA" id="ARBA00022989"/>
    </source>
</evidence>
<evidence type="ECO:0000256" key="1">
    <source>
        <dbReference type="ARBA" id="ARBA00022448"/>
    </source>
</evidence>
<feature type="coiled-coil region" evidence="13">
    <location>
        <begin position="59"/>
        <end position="104"/>
    </location>
</feature>
<evidence type="ECO:0000256" key="7">
    <source>
        <dbReference type="ARBA" id="ARBA00023136"/>
    </source>
</evidence>
<dbReference type="CDD" id="cd06503">
    <property type="entry name" value="ATP-synt_Fo_b"/>
    <property type="match status" value="1"/>
</dbReference>
<comment type="subunit">
    <text evidence="11">F-type ATPases have 2 components, F(1) - the catalytic core - and F(0) - the membrane proton channel. F(1) has five subunits: alpha(3), beta(3), gamma(1), delta(1), epsilon(1). F(0) has four main subunits: a(1), b(1), b'(1) and c(10-14). The alpha and beta chains form an alternating ring which encloses part of the gamma chain. F(1) is attached to F(0) by a central stalk formed by the gamma and epsilon chains, while a peripheral stalk is formed by the delta, b and b' chains.</text>
</comment>
<evidence type="ECO:0000256" key="4">
    <source>
        <dbReference type="ARBA" id="ARBA00022781"/>
    </source>
</evidence>
<evidence type="ECO:0000256" key="10">
    <source>
        <dbReference type="ARBA" id="ARBA00037847"/>
    </source>
</evidence>
<evidence type="ECO:0000256" key="9">
    <source>
        <dbReference type="ARBA" id="ARBA00025198"/>
    </source>
</evidence>
<evidence type="ECO:0000256" key="6">
    <source>
        <dbReference type="ARBA" id="ARBA00023065"/>
    </source>
</evidence>
<comment type="similarity">
    <text evidence="11 12">Belongs to the ATPase B chain family.</text>
</comment>
<dbReference type="EMBL" id="JAZAQF010000012">
    <property type="protein sequence ID" value="MFG3816455.1"/>
    <property type="molecule type" value="Genomic_DNA"/>
</dbReference>
<evidence type="ECO:0000256" key="8">
    <source>
        <dbReference type="ARBA" id="ARBA00023310"/>
    </source>
</evidence>
<keyword evidence="13" id="KW-0175">Coiled coil</keyword>
<keyword evidence="11" id="KW-0793">Thylakoid</keyword>
<evidence type="ECO:0000256" key="12">
    <source>
        <dbReference type="RuleBase" id="RU003848"/>
    </source>
</evidence>
<dbReference type="PANTHER" id="PTHR34264:SF3">
    <property type="entry name" value="ATP SYNTHASE SUBUNIT B, CHLOROPLASTIC"/>
    <property type="match status" value="1"/>
</dbReference>
<name>A0ABW7C8H7_9CYAN</name>
<reference evidence="15" key="1">
    <citation type="journal article" date="2024" name="Algal Res.">
        <title>Biochemical, toxicological and genomic investigation of a high-biomass producing Limnothrix strain isolated from Italian shallow drinking water reservoir.</title>
        <authorList>
            <person name="Simonazzi M."/>
            <person name="Shishido T.K."/>
            <person name="Delbaje E."/>
            <person name="Wahlsten M."/>
            <person name="Fewer D.P."/>
            <person name="Sivonen K."/>
            <person name="Pezzolesi L."/>
            <person name="Pistocchi R."/>
        </authorList>
    </citation>
    <scope>NUCLEOTIDE SEQUENCE [LARGE SCALE GENOMIC DNA]</scope>
    <source>
        <strain evidence="15">LRLZ20PSL1</strain>
    </source>
</reference>
<dbReference type="HAMAP" id="MF_01398">
    <property type="entry name" value="ATP_synth_b_bprime"/>
    <property type="match status" value="1"/>
</dbReference>
<dbReference type="Proteomes" id="UP001604335">
    <property type="component" value="Unassembled WGS sequence"/>
</dbReference>
<keyword evidence="3 11" id="KW-0812">Transmembrane</keyword>
<dbReference type="Pfam" id="PF00430">
    <property type="entry name" value="ATP-synt_B"/>
    <property type="match status" value="1"/>
</dbReference>
<keyword evidence="2 11" id="KW-0138">CF(0)</keyword>
<protein>
    <recommendedName>
        <fullName evidence="11">ATP synthase subunit b</fullName>
    </recommendedName>
    <alternativeName>
        <fullName evidence="11">ATP synthase F(0) sector subunit b</fullName>
    </alternativeName>
    <alternativeName>
        <fullName evidence="11">ATPase subunit I</fullName>
    </alternativeName>
    <alternativeName>
        <fullName evidence="11">F-type ATPase subunit b</fullName>
        <shortName evidence="11">F-ATPase subunit b</shortName>
    </alternativeName>
</protein>
<comment type="caution">
    <text evidence="14">The sequence shown here is derived from an EMBL/GenBank/DDBJ whole genome shotgun (WGS) entry which is preliminary data.</text>
</comment>
<comment type="function">
    <text evidence="11">Component of the F(0) channel, it forms part of the peripheral stalk, linking F(1) to F(0).</text>
</comment>
<organism evidence="14 15">
    <name type="scientific">Limnothrix redekei LRLZ20PSL1</name>
    <dbReference type="NCBI Taxonomy" id="3112953"/>
    <lineage>
        <taxon>Bacteria</taxon>
        <taxon>Bacillati</taxon>
        <taxon>Cyanobacteriota</taxon>
        <taxon>Cyanophyceae</taxon>
        <taxon>Pseudanabaenales</taxon>
        <taxon>Pseudanabaenaceae</taxon>
        <taxon>Limnothrix</taxon>
    </lineage>
</organism>
<evidence type="ECO:0000256" key="2">
    <source>
        <dbReference type="ARBA" id="ARBA00022547"/>
    </source>
</evidence>
<keyword evidence="7 11" id="KW-0472">Membrane</keyword>
<gene>
    <name evidence="11" type="primary">atpF</name>
    <name evidence="14" type="ORF">VPK24_02310</name>
</gene>
<comment type="subcellular location">
    <subcellularLocation>
        <location evidence="11">Cellular thylakoid membrane</location>
        <topology evidence="11">Single-pass membrane protein</topology>
    </subcellularLocation>
    <subcellularLocation>
        <location evidence="10">Endomembrane system</location>
        <topology evidence="10">Single-pass membrane protein</topology>
    </subcellularLocation>
</comment>
<evidence type="ECO:0000256" key="11">
    <source>
        <dbReference type="HAMAP-Rule" id="MF_01398"/>
    </source>
</evidence>
<evidence type="ECO:0000256" key="13">
    <source>
        <dbReference type="SAM" id="Coils"/>
    </source>
</evidence>
<accession>A0ABW7C8H7</accession>